<evidence type="ECO:0000256" key="9">
    <source>
        <dbReference type="PROSITE-ProRule" id="PRU00958"/>
    </source>
</evidence>
<dbReference type="InterPro" id="IPR002905">
    <property type="entry name" value="Trm1"/>
</dbReference>
<evidence type="ECO:0000313" key="10">
    <source>
        <dbReference type="EMBL" id="KAK7082646.1"/>
    </source>
</evidence>
<dbReference type="Proteomes" id="UP001381693">
    <property type="component" value="Unassembled WGS sequence"/>
</dbReference>
<comment type="caution">
    <text evidence="10">The sequence shown here is derived from an EMBL/GenBank/DDBJ whole genome shotgun (WGS) entry which is preliminary data.</text>
</comment>
<keyword evidence="3 9" id="KW-0489">Methyltransferase</keyword>
<dbReference type="PANTHER" id="PTHR10631:SF1">
    <property type="entry name" value="TRMT1-LIKE PROTEIN"/>
    <property type="match status" value="1"/>
</dbReference>
<evidence type="ECO:0000256" key="5">
    <source>
        <dbReference type="ARBA" id="ARBA00022691"/>
    </source>
</evidence>
<reference evidence="10 11" key="1">
    <citation type="submission" date="2023-11" db="EMBL/GenBank/DDBJ databases">
        <title>Halocaridina rubra genome assembly.</title>
        <authorList>
            <person name="Smith C."/>
        </authorList>
    </citation>
    <scope>NUCLEOTIDE SEQUENCE [LARGE SCALE GENOMIC DNA]</scope>
    <source>
        <strain evidence="10">EP-1</strain>
        <tissue evidence="10">Whole</tissue>
    </source>
</reference>
<protein>
    <submittedName>
        <fullName evidence="10">TRMT1-like protein</fullName>
    </submittedName>
</protein>
<evidence type="ECO:0000256" key="8">
    <source>
        <dbReference type="ARBA" id="ARBA00022884"/>
    </source>
</evidence>
<comment type="similarity">
    <text evidence="9">Belongs to the class I-like SAM-binding methyltransferase superfamily. Trm1 family.</text>
</comment>
<dbReference type="PROSITE" id="PS51626">
    <property type="entry name" value="SAM_MT_TRM1"/>
    <property type="match status" value="1"/>
</dbReference>
<evidence type="ECO:0000256" key="6">
    <source>
        <dbReference type="ARBA" id="ARBA00022694"/>
    </source>
</evidence>
<feature type="non-terminal residue" evidence="10">
    <location>
        <position position="87"/>
    </location>
</feature>
<keyword evidence="2 9" id="KW-0820">tRNA-binding</keyword>
<keyword evidence="4 9" id="KW-0808">Transferase</keyword>
<dbReference type="SUPFAM" id="SSF53335">
    <property type="entry name" value="S-adenosyl-L-methionine-dependent methyltransferases"/>
    <property type="match status" value="1"/>
</dbReference>
<dbReference type="AlphaFoldDB" id="A0AAN8XGU3"/>
<name>A0AAN8XGU3_HALRR</name>
<dbReference type="GO" id="GO:0000049">
    <property type="term" value="F:tRNA binding"/>
    <property type="evidence" value="ECO:0007669"/>
    <property type="project" value="UniProtKB-UniRule"/>
</dbReference>
<keyword evidence="8 9" id="KW-0694">RNA-binding</keyword>
<sequence>MSEIVEEHDVKINIRGTVHTPKKNEVIFNPEMKVNRSLVLCALAAYCESGKCLNDTIRCLDALGATGVSGLSWARHVSKSLTTHSHL</sequence>
<dbReference type="GO" id="GO:0005634">
    <property type="term" value="C:nucleus"/>
    <property type="evidence" value="ECO:0007669"/>
    <property type="project" value="TreeGrafter"/>
</dbReference>
<keyword evidence="11" id="KW-1185">Reference proteome</keyword>
<dbReference type="InterPro" id="IPR029063">
    <property type="entry name" value="SAM-dependent_MTases_sf"/>
</dbReference>
<keyword evidence="5 9" id="KW-0949">S-adenosyl-L-methionine</keyword>
<dbReference type="EMBL" id="JAXCGZ010003933">
    <property type="protein sequence ID" value="KAK7082646.1"/>
    <property type="molecule type" value="Genomic_DNA"/>
</dbReference>
<organism evidence="10 11">
    <name type="scientific">Halocaridina rubra</name>
    <name type="common">Hawaiian red shrimp</name>
    <dbReference type="NCBI Taxonomy" id="373956"/>
    <lineage>
        <taxon>Eukaryota</taxon>
        <taxon>Metazoa</taxon>
        <taxon>Ecdysozoa</taxon>
        <taxon>Arthropoda</taxon>
        <taxon>Crustacea</taxon>
        <taxon>Multicrustacea</taxon>
        <taxon>Malacostraca</taxon>
        <taxon>Eumalacostraca</taxon>
        <taxon>Eucarida</taxon>
        <taxon>Decapoda</taxon>
        <taxon>Pleocyemata</taxon>
        <taxon>Caridea</taxon>
        <taxon>Atyoidea</taxon>
        <taxon>Atyidae</taxon>
        <taxon>Halocaridina</taxon>
    </lineage>
</organism>
<evidence type="ECO:0000313" key="11">
    <source>
        <dbReference type="Proteomes" id="UP001381693"/>
    </source>
</evidence>
<evidence type="ECO:0000256" key="2">
    <source>
        <dbReference type="ARBA" id="ARBA00022555"/>
    </source>
</evidence>
<dbReference type="PANTHER" id="PTHR10631">
    <property type="entry name" value="N 2 ,N 2 -DIMETHYLGUANOSINE TRNA METHYLTRANSFERASE"/>
    <property type="match status" value="1"/>
</dbReference>
<evidence type="ECO:0000256" key="1">
    <source>
        <dbReference type="ARBA" id="ARBA00022499"/>
    </source>
</evidence>
<evidence type="ECO:0000256" key="7">
    <source>
        <dbReference type="ARBA" id="ARBA00022833"/>
    </source>
</evidence>
<dbReference type="Pfam" id="PF02005">
    <property type="entry name" value="TRM"/>
    <property type="match status" value="1"/>
</dbReference>
<gene>
    <name evidence="10" type="primary">TRMT1L</name>
    <name evidence="10" type="ORF">SK128_001228</name>
</gene>
<accession>A0AAN8XGU3</accession>
<keyword evidence="7" id="KW-0862">Zinc</keyword>
<dbReference type="GO" id="GO:0002940">
    <property type="term" value="P:tRNA N2-guanine methylation"/>
    <property type="evidence" value="ECO:0007669"/>
    <property type="project" value="TreeGrafter"/>
</dbReference>
<proteinExistence type="inferred from homology"/>
<keyword evidence="6 9" id="KW-0819">tRNA processing</keyword>
<dbReference type="Gene3D" id="3.40.50.150">
    <property type="entry name" value="Vaccinia Virus protein VP39"/>
    <property type="match status" value="1"/>
</dbReference>
<evidence type="ECO:0000256" key="3">
    <source>
        <dbReference type="ARBA" id="ARBA00022603"/>
    </source>
</evidence>
<dbReference type="GO" id="GO:0016423">
    <property type="term" value="F:tRNA (guanine) methyltransferase activity"/>
    <property type="evidence" value="ECO:0007669"/>
    <property type="project" value="InterPro"/>
</dbReference>
<keyword evidence="1" id="KW-1017">Isopeptide bond</keyword>
<evidence type="ECO:0000256" key="4">
    <source>
        <dbReference type="ARBA" id="ARBA00022679"/>
    </source>
</evidence>